<feature type="domain" description="TonB-dependent receptor plug" evidence="19">
    <location>
        <begin position="112"/>
        <end position="216"/>
    </location>
</feature>
<dbReference type="GO" id="GO:0015891">
    <property type="term" value="P:siderophore transport"/>
    <property type="evidence" value="ECO:0007669"/>
    <property type="project" value="InterPro"/>
</dbReference>
<dbReference type="SUPFAM" id="SSF56935">
    <property type="entry name" value="Porins"/>
    <property type="match status" value="1"/>
</dbReference>
<evidence type="ECO:0000313" key="21">
    <source>
        <dbReference type="Proteomes" id="UP000290819"/>
    </source>
</evidence>
<gene>
    <name evidence="20" type="ORF">B5V03_19595</name>
</gene>
<keyword evidence="21" id="KW-1185">Reference proteome</keyword>
<evidence type="ECO:0000256" key="5">
    <source>
        <dbReference type="ARBA" id="ARBA00022496"/>
    </source>
</evidence>
<keyword evidence="10 15" id="KW-0798">TonB box</keyword>
<dbReference type="Pfam" id="PF00593">
    <property type="entry name" value="TonB_dep_Rec_b-barrel"/>
    <property type="match status" value="1"/>
</dbReference>
<evidence type="ECO:0000256" key="6">
    <source>
        <dbReference type="ARBA" id="ARBA00022692"/>
    </source>
</evidence>
<evidence type="ECO:0000259" key="18">
    <source>
        <dbReference type="Pfam" id="PF00593"/>
    </source>
</evidence>
<evidence type="ECO:0000256" key="12">
    <source>
        <dbReference type="ARBA" id="ARBA00023170"/>
    </source>
</evidence>
<dbReference type="InterPro" id="IPR012910">
    <property type="entry name" value="Plug_dom"/>
</dbReference>
<dbReference type="EMBL" id="MZXW01000022">
    <property type="protein sequence ID" value="RXT44796.1"/>
    <property type="molecule type" value="Genomic_DNA"/>
</dbReference>
<keyword evidence="4 14" id="KW-1134">Transmembrane beta strand</keyword>
<keyword evidence="13 14" id="KW-0998">Cell outer membrane</keyword>
<keyword evidence="3 14" id="KW-0813">Transport</keyword>
<feature type="domain" description="TonB-dependent receptor-like beta-barrel" evidence="18">
    <location>
        <begin position="302"/>
        <end position="727"/>
    </location>
</feature>
<dbReference type="Gene3D" id="2.170.130.10">
    <property type="entry name" value="TonB-dependent receptor, plug domain"/>
    <property type="match status" value="1"/>
</dbReference>
<evidence type="ECO:0000256" key="2">
    <source>
        <dbReference type="ARBA" id="ARBA00009810"/>
    </source>
</evidence>
<sequence>MLRSAVLATASAFALVPQASHAQSSTQGGAQNLPSVTVEAPGQRARPTVAAQRQARGLRTAARARTRANSAAAPAPAADRSAASGASERANGPVNGYVANRSLTGTKTNTPIMETPQSLSVIGAEQIRDQNVNTKFDETLRYTPGVFAGTFGNDTRQDWFQIRGFPSQDVGTFLDGLQLFSTAFGTWKLQPWSLDRVEVLRGPSAVLYGGSSPSGIVNAVSKLAYGEPIRFIEAGVNNFGNSYVQFDVGGPATLSQSDGKFFYRFVGQVHGGGTQVDFTNDNSYFLAPSFTWMPDSDTRFTLYAQVSHTDTRGQNFLPYVGTVVNAPYGRIPTSLFASDPSVDRLRRDQEMIGYQFEKNLSDSVTIRQNARYAHVDVLYSTLFGLGTTTPGDVTLNRGNFFVRDKAGQADVDTQFEYRVATGPVAHTFLLGFDLKHYGIDDYQGFGGAAGLNLVNPVYAPTAEFSGVAGTNHYLTQNQKALYVQDQMKLGRFTFVLSGRNDWVDTVNNNHVGPDQSREDSRFSGRVGAIYNFDMGLAPYVSYATSYNPVIGTNSSTGNLLVPETGEQAEIGLKYQPVGLNARFGISLFDLKRKNVLTSDPTFVVGSIQTGEVTSRGVELEAVANITPDFKVTASYTNFDLFVSKDLNPALIGTVPTNTPRQLASLWGDYTFREGALNGFGFGGGVRYVGSSFADTANKLVVPSVVLGDLAVHYEWQNWRAAVNFINIADTIYVASCSSASSCFYGDRRRITGSLSYKW</sequence>
<evidence type="ECO:0000256" key="10">
    <source>
        <dbReference type="ARBA" id="ARBA00023077"/>
    </source>
</evidence>
<comment type="similarity">
    <text evidence="2 14 15">Belongs to the TonB-dependent receptor family.</text>
</comment>
<evidence type="ECO:0000256" key="15">
    <source>
        <dbReference type="RuleBase" id="RU003357"/>
    </source>
</evidence>
<keyword evidence="12 20" id="KW-0675">Receptor</keyword>
<dbReference type="GO" id="GO:0015344">
    <property type="term" value="F:siderophore uptake transmembrane transporter activity"/>
    <property type="evidence" value="ECO:0007669"/>
    <property type="project" value="TreeGrafter"/>
</dbReference>
<name>A0A4Q1V2Y7_9BRAD</name>
<feature type="compositionally biased region" description="Low complexity" evidence="16">
    <location>
        <begin position="60"/>
        <end position="91"/>
    </location>
</feature>
<dbReference type="InterPro" id="IPR037066">
    <property type="entry name" value="Plug_dom_sf"/>
</dbReference>
<organism evidence="20 21">
    <name type="scientific">Bradyrhizobium betae</name>
    <dbReference type="NCBI Taxonomy" id="244734"/>
    <lineage>
        <taxon>Bacteria</taxon>
        <taxon>Pseudomonadati</taxon>
        <taxon>Pseudomonadota</taxon>
        <taxon>Alphaproteobacteria</taxon>
        <taxon>Hyphomicrobiales</taxon>
        <taxon>Nitrobacteraceae</taxon>
        <taxon>Bradyrhizobium</taxon>
    </lineage>
</organism>
<dbReference type="PROSITE" id="PS52016">
    <property type="entry name" value="TONB_DEPENDENT_REC_3"/>
    <property type="match status" value="1"/>
</dbReference>
<evidence type="ECO:0000256" key="11">
    <source>
        <dbReference type="ARBA" id="ARBA00023136"/>
    </source>
</evidence>
<dbReference type="Pfam" id="PF07715">
    <property type="entry name" value="Plug"/>
    <property type="match status" value="1"/>
</dbReference>
<comment type="caution">
    <text evidence="20">The sequence shown here is derived from an EMBL/GenBank/DDBJ whole genome shotgun (WGS) entry which is preliminary data.</text>
</comment>
<dbReference type="PANTHER" id="PTHR32552">
    <property type="entry name" value="FERRICHROME IRON RECEPTOR-RELATED"/>
    <property type="match status" value="1"/>
</dbReference>
<evidence type="ECO:0000256" key="8">
    <source>
        <dbReference type="ARBA" id="ARBA00023004"/>
    </source>
</evidence>
<dbReference type="GO" id="GO:0009279">
    <property type="term" value="C:cell outer membrane"/>
    <property type="evidence" value="ECO:0007669"/>
    <property type="project" value="UniProtKB-SubCell"/>
</dbReference>
<keyword evidence="7 17" id="KW-0732">Signal</keyword>
<dbReference type="NCBIfam" id="TIGR01783">
    <property type="entry name" value="TonB-siderophor"/>
    <property type="match status" value="1"/>
</dbReference>
<evidence type="ECO:0000256" key="1">
    <source>
        <dbReference type="ARBA" id="ARBA00004571"/>
    </source>
</evidence>
<keyword evidence="8" id="KW-0408">Iron</keyword>
<protein>
    <submittedName>
        <fullName evidence="20">TonB-dependent siderophore receptor</fullName>
    </submittedName>
</protein>
<evidence type="ECO:0000256" key="17">
    <source>
        <dbReference type="SAM" id="SignalP"/>
    </source>
</evidence>
<dbReference type="InterPro" id="IPR010105">
    <property type="entry name" value="TonB_sidphr_rcpt"/>
</dbReference>
<dbReference type="PANTHER" id="PTHR32552:SF68">
    <property type="entry name" value="FERRICHROME OUTER MEMBRANE TRANSPORTER_PHAGE RECEPTOR"/>
    <property type="match status" value="1"/>
</dbReference>
<dbReference type="GO" id="GO:0038023">
    <property type="term" value="F:signaling receptor activity"/>
    <property type="evidence" value="ECO:0007669"/>
    <property type="project" value="InterPro"/>
</dbReference>
<evidence type="ECO:0000256" key="4">
    <source>
        <dbReference type="ARBA" id="ARBA00022452"/>
    </source>
</evidence>
<feature type="chain" id="PRO_5020711433" evidence="17">
    <location>
        <begin position="23"/>
        <end position="758"/>
    </location>
</feature>
<dbReference type="InterPro" id="IPR036942">
    <property type="entry name" value="Beta-barrel_TonB_sf"/>
</dbReference>
<reference evidence="20 21" key="1">
    <citation type="submission" date="2017-03" db="EMBL/GenBank/DDBJ databases">
        <authorList>
            <person name="Safronova V.I."/>
            <person name="Sazanova A.L."/>
            <person name="Chirak E.R."/>
        </authorList>
    </citation>
    <scope>NUCLEOTIDE SEQUENCE [LARGE SCALE GENOMIC DNA]</scope>
    <source>
        <strain evidence="20 21">Opo-243</strain>
    </source>
</reference>
<evidence type="ECO:0000256" key="3">
    <source>
        <dbReference type="ARBA" id="ARBA00022448"/>
    </source>
</evidence>
<dbReference type="AlphaFoldDB" id="A0A4Q1V2Y7"/>
<evidence type="ECO:0000256" key="16">
    <source>
        <dbReference type="SAM" id="MobiDB-lite"/>
    </source>
</evidence>
<keyword evidence="9" id="KW-0406">Ion transport</keyword>
<dbReference type="CDD" id="cd01347">
    <property type="entry name" value="ligand_gated_channel"/>
    <property type="match status" value="1"/>
</dbReference>
<proteinExistence type="inferred from homology"/>
<evidence type="ECO:0000256" key="13">
    <source>
        <dbReference type="ARBA" id="ARBA00023237"/>
    </source>
</evidence>
<dbReference type="InterPro" id="IPR000531">
    <property type="entry name" value="Beta-barrel_TonB"/>
</dbReference>
<feature type="signal peptide" evidence="17">
    <location>
        <begin position="1"/>
        <end position="22"/>
    </location>
</feature>
<dbReference type="InterPro" id="IPR039426">
    <property type="entry name" value="TonB-dep_rcpt-like"/>
</dbReference>
<evidence type="ECO:0000259" key="19">
    <source>
        <dbReference type="Pfam" id="PF07715"/>
    </source>
</evidence>
<evidence type="ECO:0000256" key="14">
    <source>
        <dbReference type="PROSITE-ProRule" id="PRU01360"/>
    </source>
</evidence>
<feature type="region of interest" description="Disordered" evidence="16">
    <location>
        <begin position="60"/>
        <end position="97"/>
    </location>
</feature>
<keyword evidence="5" id="KW-0410">Iron transport</keyword>
<keyword evidence="6 14" id="KW-0812">Transmembrane</keyword>
<accession>A0A4Q1V2Y7</accession>
<dbReference type="Proteomes" id="UP000290819">
    <property type="component" value="Unassembled WGS sequence"/>
</dbReference>
<keyword evidence="11 14" id="KW-0472">Membrane</keyword>
<comment type="subcellular location">
    <subcellularLocation>
        <location evidence="1 14">Cell outer membrane</location>
        <topology evidence="1 14">Multi-pass membrane protein</topology>
    </subcellularLocation>
</comment>
<evidence type="ECO:0000256" key="9">
    <source>
        <dbReference type="ARBA" id="ARBA00023065"/>
    </source>
</evidence>
<evidence type="ECO:0000256" key="7">
    <source>
        <dbReference type="ARBA" id="ARBA00022729"/>
    </source>
</evidence>
<dbReference type="FunFam" id="2.170.130.10:FF:000001">
    <property type="entry name" value="Catecholate siderophore TonB-dependent receptor"/>
    <property type="match status" value="1"/>
</dbReference>
<dbReference type="Gene3D" id="2.40.170.20">
    <property type="entry name" value="TonB-dependent receptor, beta-barrel domain"/>
    <property type="match status" value="1"/>
</dbReference>
<evidence type="ECO:0000313" key="20">
    <source>
        <dbReference type="EMBL" id="RXT44796.1"/>
    </source>
</evidence>